<name>A0A3B5QN20_XIPMA</name>
<proteinExistence type="inferred from homology"/>
<reference evidence="8" key="1">
    <citation type="submission" date="2012-01" db="EMBL/GenBank/DDBJ databases">
        <authorList>
            <person name="Walter R."/>
            <person name="Schartl M."/>
            <person name="Warren W."/>
        </authorList>
    </citation>
    <scope>NUCLEOTIDE SEQUENCE [LARGE SCALE GENOMIC DNA]</scope>
    <source>
        <strain evidence="8">JP 163 A</strain>
    </source>
</reference>
<dbReference type="PANTHER" id="PTHR37984:SF15">
    <property type="entry name" value="INTEGRASE CATALYTIC DOMAIN-CONTAINING PROTEIN"/>
    <property type="match status" value="1"/>
</dbReference>
<dbReference type="AlphaFoldDB" id="A0A3B5QN20"/>
<feature type="compositionally biased region" description="Basic and acidic residues" evidence="4">
    <location>
        <begin position="561"/>
        <end position="578"/>
    </location>
</feature>
<dbReference type="InterPro" id="IPR041588">
    <property type="entry name" value="Integrase_H2C2"/>
</dbReference>
<evidence type="ECO:0000313" key="7">
    <source>
        <dbReference type="Ensembl" id="ENSXMAP00000032904.1"/>
    </source>
</evidence>
<dbReference type="Ensembl" id="ENSXMAT00000041957.1">
    <property type="protein sequence ID" value="ENSXMAP00000032904.1"/>
    <property type="gene ID" value="ENSXMAG00000023370.1"/>
</dbReference>
<dbReference type="Pfam" id="PF17921">
    <property type="entry name" value="Integrase_H2C2"/>
    <property type="match status" value="1"/>
</dbReference>
<dbReference type="GO" id="GO:0015074">
    <property type="term" value="P:DNA integration"/>
    <property type="evidence" value="ECO:0007669"/>
    <property type="project" value="InterPro"/>
</dbReference>
<dbReference type="InterPro" id="IPR000477">
    <property type="entry name" value="RT_dom"/>
</dbReference>
<dbReference type="InParanoid" id="A0A3B5QN20"/>
<evidence type="ECO:0000256" key="2">
    <source>
        <dbReference type="ARBA" id="ARBA00012180"/>
    </source>
</evidence>
<dbReference type="EC" id="3.1.26.4" evidence="2"/>
<dbReference type="SUPFAM" id="SSF56672">
    <property type="entry name" value="DNA/RNA polymerases"/>
    <property type="match status" value="1"/>
</dbReference>
<dbReference type="Gene3D" id="3.10.20.370">
    <property type="match status" value="1"/>
</dbReference>
<evidence type="ECO:0000313" key="8">
    <source>
        <dbReference type="Proteomes" id="UP000002852"/>
    </source>
</evidence>
<dbReference type="PROSITE" id="PS50878">
    <property type="entry name" value="RT_POL"/>
    <property type="match status" value="1"/>
</dbReference>
<evidence type="ECO:0000256" key="3">
    <source>
        <dbReference type="ARBA" id="ARBA00039658"/>
    </source>
</evidence>
<dbReference type="CDD" id="cd09274">
    <property type="entry name" value="RNase_HI_RT_Ty3"/>
    <property type="match status" value="1"/>
</dbReference>
<dbReference type="InterPro" id="IPR043502">
    <property type="entry name" value="DNA/RNA_pol_sf"/>
</dbReference>
<dbReference type="FunFam" id="1.10.340.70:FF:000001">
    <property type="entry name" value="Retrovirus-related Pol polyprotein from transposon gypsy-like Protein"/>
    <property type="match status" value="1"/>
</dbReference>
<feature type="region of interest" description="Disordered" evidence="4">
    <location>
        <begin position="556"/>
        <end position="578"/>
    </location>
</feature>
<sequence length="1102" mass="125872">MTAPSKASFKLPILVKNESAHTIRIPAGQTVAELYAPLSVCSLASGLSSNTRTSSQSPKSVAEFDNIRTTTDSPLKFDLTDTPLSEEWRQRIMEKLNSMSDVFAMHDLDYGHTTAVKHHIRLSDATPFKQRPRPIHPSDYEAVRQHLKELCEANVIRESESPFASPIVVVKKKNGAIRLCVDYRKLNNQTIKDAYALPNIEEAFSALTGSKWFSVMDLKSGYYQVEVEESDKHKTAFVTPVGFWEFNRMPQGVTNAPSTFQRVMEKCMGSLNLKEVLVFLDDLIVFSSSLEEHEERLMRVLSKLREFGLKLSPDKCHFFRKSVKYLGHIVSEKGVETDPEKIAALTTWPKPRNIKELKSFLGFAGYYRRFIKDYSKIARPLNDLTAGCYPPRRSNRAGTKHSSIIDPRRPFADKWTANCDESFNTLIHKLTTAPVLGFADAKQPYILHTDASIHGLGAALYQEQDGHLRVIAFASRGLSNCEKRYPTHKLEFLALKWAVTDKFFDYLYGAKFTVVTDNNPLTYVLTSAKLDAAGHRWLAALATFDFRIQYRAGKSNQDADGLSRRPHVQDEMDNSAKDEDDRIDRFMSDITQNVTVSPEVVRAICQRHIVHSEFQPQSELPFLGFIECVAIDANAIPPDYSRTDILPGSCTLPQMSQRDWALEQKKDPSISRVVTLLMGGRRPPHRTQQKEDREVQLMLRLWDQLVMRDEVLYRKRLLNGVPSFQLVLPRTFRNEALDSLHDCMGHMGVDRTTDLVRARFYWPRMLTDINNKIHTCERCIRQKARAEHSAPLVNICTSRPLELVCMDYLSLESDEKGSKNILVITDHFTKYAVAVPTVDQKAKTVAKALWNNFFIHYGLPERLHSDQGRDFESTLIRELCNLLGIKKTRTTPYHPRGNPVERFNRTLLAMLGTLQEEDKLRWRDFVQPLVHAYNCTKNDTTGYSPYQLMFGRQPNLPIDIAFGLNKPTGRGETHSQYVKGLRDSLTESYKIAIEHSEKTASYNKQRFDNKVRESKLEVGDRVLVKNVGLRGKHKISNRWTNTVYKVIKQMDNLPVYVVAPFDDVGPERVLHRDLLLPCGFLSVAKEQPEPITQTQTRKSKRL</sequence>
<dbReference type="OMA" id="NCERRYP"/>
<dbReference type="FunFam" id="3.10.20.370:FF:000001">
    <property type="entry name" value="Retrovirus-related Pol polyprotein from transposon 17.6-like protein"/>
    <property type="match status" value="1"/>
</dbReference>
<reference evidence="7" key="3">
    <citation type="submission" date="2025-08" db="UniProtKB">
        <authorList>
            <consortium name="Ensembl"/>
        </authorList>
    </citation>
    <scope>IDENTIFICATION</scope>
    <source>
        <strain evidence="7">JP 163 A</strain>
    </source>
</reference>
<dbReference type="Pfam" id="PF00665">
    <property type="entry name" value="rve"/>
    <property type="match status" value="1"/>
</dbReference>
<evidence type="ECO:0000259" key="6">
    <source>
        <dbReference type="PROSITE" id="PS50994"/>
    </source>
</evidence>
<dbReference type="Gene3D" id="3.10.10.10">
    <property type="entry name" value="HIV Type 1 Reverse Transcriptase, subunit A, domain 1"/>
    <property type="match status" value="1"/>
</dbReference>
<dbReference type="InterPro" id="IPR050951">
    <property type="entry name" value="Retrovirus_Pol_polyprotein"/>
</dbReference>
<protein>
    <recommendedName>
        <fullName evidence="3">Gypsy retrotransposon integrase-like protein 1</fullName>
        <ecNumber evidence="2">3.1.26.4</ecNumber>
    </recommendedName>
</protein>
<dbReference type="GO" id="GO:0004523">
    <property type="term" value="F:RNA-DNA hybrid ribonuclease activity"/>
    <property type="evidence" value="ECO:0007669"/>
    <property type="project" value="UniProtKB-EC"/>
</dbReference>
<dbReference type="CDD" id="cd01647">
    <property type="entry name" value="RT_LTR"/>
    <property type="match status" value="1"/>
</dbReference>
<dbReference type="InterPro" id="IPR012337">
    <property type="entry name" value="RNaseH-like_sf"/>
</dbReference>
<dbReference type="Pfam" id="PF00078">
    <property type="entry name" value="RVT_1"/>
    <property type="match status" value="1"/>
</dbReference>
<reference evidence="7" key="4">
    <citation type="submission" date="2025-09" db="UniProtKB">
        <authorList>
            <consortium name="Ensembl"/>
        </authorList>
    </citation>
    <scope>IDENTIFICATION</scope>
    <source>
        <strain evidence="7">JP 163 A</strain>
    </source>
</reference>
<accession>A0A3B5QN20</accession>
<dbReference type="FunFam" id="3.10.10.10:FF:000004">
    <property type="entry name" value="Uncharacterized protein"/>
    <property type="match status" value="1"/>
</dbReference>
<reference evidence="8" key="2">
    <citation type="journal article" date="2013" name="Nat. Genet.">
        <title>The genome of the platyfish, Xiphophorus maculatus, provides insights into evolutionary adaptation and several complex traits.</title>
        <authorList>
            <person name="Schartl M."/>
            <person name="Walter R.B."/>
            <person name="Shen Y."/>
            <person name="Garcia T."/>
            <person name="Catchen J."/>
            <person name="Amores A."/>
            <person name="Braasch I."/>
            <person name="Chalopin D."/>
            <person name="Volff J.N."/>
            <person name="Lesch K.P."/>
            <person name="Bisazza A."/>
            <person name="Minx P."/>
            <person name="Hillier L."/>
            <person name="Wilson R.K."/>
            <person name="Fuerstenberg S."/>
            <person name="Boore J."/>
            <person name="Searle S."/>
            <person name="Postlethwait J.H."/>
            <person name="Warren W.C."/>
        </authorList>
    </citation>
    <scope>NUCLEOTIDE SEQUENCE [LARGE SCALE GENOMIC DNA]</scope>
    <source>
        <strain evidence="8">JP 163 A</strain>
    </source>
</reference>
<dbReference type="InterPro" id="IPR036397">
    <property type="entry name" value="RNaseH_sf"/>
</dbReference>
<evidence type="ECO:0000256" key="1">
    <source>
        <dbReference type="ARBA" id="ARBA00010879"/>
    </source>
</evidence>
<dbReference type="SUPFAM" id="SSF53098">
    <property type="entry name" value="Ribonuclease H-like"/>
    <property type="match status" value="1"/>
</dbReference>
<dbReference type="InterPro" id="IPR001584">
    <property type="entry name" value="Integrase_cat-core"/>
</dbReference>
<dbReference type="FunFam" id="3.30.70.270:FF:000062">
    <property type="entry name" value="Uncharacterized protein"/>
    <property type="match status" value="1"/>
</dbReference>
<organism evidence="7 8">
    <name type="scientific">Xiphophorus maculatus</name>
    <name type="common">Southern platyfish</name>
    <name type="synonym">Platypoecilus maculatus</name>
    <dbReference type="NCBI Taxonomy" id="8083"/>
    <lineage>
        <taxon>Eukaryota</taxon>
        <taxon>Metazoa</taxon>
        <taxon>Chordata</taxon>
        <taxon>Craniata</taxon>
        <taxon>Vertebrata</taxon>
        <taxon>Euteleostomi</taxon>
        <taxon>Actinopterygii</taxon>
        <taxon>Neopterygii</taxon>
        <taxon>Teleostei</taxon>
        <taxon>Neoteleostei</taxon>
        <taxon>Acanthomorphata</taxon>
        <taxon>Ovalentaria</taxon>
        <taxon>Atherinomorphae</taxon>
        <taxon>Cyprinodontiformes</taxon>
        <taxon>Poeciliidae</taxon>
        <taxon>Poeciliinae</taxon>
        <taxon>Xiphophorus</taxon>
    </lineage>
</organism>
<dbReference type="GO" id="GO:0003676">
    <property type="term" value="F:nucleic acid binding"/>
    <property type="evidence" value="ECO:0007669"/>
    <property type="project" value="InterPro"/>
</dbReference>
<dbReference type="Gene3D" id="3.30.420.10">
    <property type="entry name" value="Ribonuclease H-like superfamily/Ribonuclease H"/>
    <property type="match status" value="1"/>
</dbReference>
<dbReference type="Gene3D" id="3.30.70.270">
    <property type="match status" value="2"/>
</dbReference>
<dbReference type="InterPro" id="IPR041577">
    <property type="entry name" value="RT_RNaseH_2"/>
</dbReference>
<evidence type="ECO:0000259" key="5">
    <source>
        <dbReference type="PROSITE" id="PS50878"/>
    </source>
</evidence>
<dbReference type="Gene3D" id="1.10.340.70">
    <property type="match status" value="1"/>
</dbReference>
<comment type="similarity">
    <text evidence="1">Belongs to the beta type-B retroviral polymerase family. HERV class-II K(HML-2) pol subfamily.</text>
</comment>
<dbReference type="Pfam" id="PF17919">
    <property type="entry name" value="RT_RNaseH_2"/>
    <property type="match status" value="1"/>
</dbReference>
<dbReference type="InterPro" id="IPR043128">
    <property type="entry name" value="Rev_trsase/Diguanyl_cyclase"/>
</dbReference>
<dbReference type="PANTHER" id="PTHR37984">
    <property type="entry name" value="PROTEIN CBG26694"/>
    <property type="match status" value="1"/>
</dbReference>
<evidence type="ECO:0000256" key="4">
    <source>
        <dbReference type="SAM" id="MobiDB-lite"/>
    </source>
</evidence>
<keyword evidence="8" id="KW-1185">Reference proteome</keyword>
<feature type="domain" description="Reverse transcriptase" evidence="5">
    <location>
        <begin position="151"/>
        <end position="330"/>
    </location>
</feature>
<dbReference type="PROSITE" id="PS50994">
    <property type="entry name" value="INTEGRASE"/>
    <property type="match status" value="1"/>
</dbReference>
<feature type="domain" description="Integrase catalytic" evidence="6">
    <location>
        <begin position="796"/>
        <end position="953"/>
    </location>
</feature>
<dbReference type="FunFam" id="3.30.420.10:FF:000269">
    <property type="entry name" value="Uncharacterized protein"/>
    <property type="match status" value="1"/>
</dbReference>
<dbReference type="GeneTree" id="ENSGT01100000263500"/>
<dbReference type="Proteomes" id="UP000002852">
    <property type="component" value="Unassembled WGS sequence"/>
</dbReference>